<dbReference type="EMBL" id="GL883078">
    <property type="protein sequence ID" value="EGF91471.1"/>
    <property type="molecule type" value="Genomic_DNA"/>
</dbReference>
<dbReference type="PROSITE" id="PS50930">
    <property type="entry name" value="HTH_LYTTR"/>
    <property type="match status" value="1"/>
</dbReference>
<feature type="domain" description="HTH LytTR-type" evidence="3">
    <location>
        <begin position="152"/>
        <end position="243"/>
    </location>
</feature>
<dbReference type="SUPFAM" id="SSF52172">
    <property type="entry name" value="CheY-like"/>
    <property type="match status" value="1"/>
</dbReference>
<dbReference type="PROSITE" id="PS50110">
    <property type="entry name" value="RESPONSE_REGULATORY"/>
    <property type="match status" value="1"/>
</dbReference>
<dbReference type="PANTHER" id="PTHR37299">
    <property type="entry name" value="TRANSCRIPTIONAL REGULATOR-RELATED"/>
    <property type="match status" value="1"/>
</dbReference>
<accession>F4QMN0</accession>
<keyword evidence="1" id="KW-0597">Phosphoprotein</keyword>
<evidence type="ECO:0000313" key="4">
    <source>
        <dbReference type="EMBL" id="EGF91471.1"/>
    </source>
</evidence>
<dbReference type="Pfam" id="PF04397">
    <property type="entry name" value="LytTR"/>
    <property type="match status" value="1"/>
</dbReference>
<dbReference type="InterPro" id="IPR011006">
    <property type="entry name" value="CheY-like_superfamily"/>
</dbReference>
<evidence type="ECO:0000313" key="5">
    <source>
        <dbReference type="Proteomes" id="UP000006512"/>
    </source>
</evidence>
<dbReference type="AlphaFoldDB" id="F4QMN0"/>
<dbReference type="Gene3D" id="3.40.50.2300">
    <property type="match status" value="1"/>
</dbReference>
<dbReference type="SMART" id="SM00850">
    <property type="entry name" value="LytTR"/>
    <property type="match status" value="1"/>
</dbReference>
<name>F4QMN0_9CAUL</name>
<proteinExistence type="predicted"/>
<organism evidence="4 5">
    <name type="scientific">Asticcacaulis biprosthecium C19</name>
    <dbReference type="NCBI Taxonomy" id="715226"/>
    <lineage>
        <taxon>Bacteria</taxon>
        <taxon>Pseudomonadati</taxon>
        <taxon>Pseudomonadota</taxon>
        <taxon>Alphaproteobacteria</taxon>
        <taxon>Caulobacterales</taxon>
        <taxon>Caulobacteraceae</taxon>
        <taxon>Asticcacaulis</taxon>
    </lineage>
</organism>
<dbReference type="InterPro" id="IPR001789">
    <property type="entry name" value="Sig_transdc_resp-reg_receiver"/>
</dbReference>
<dbReference type="HOGENOM" id="CLU_000445_14_1_5"/>
<dbReference type="RefSeq" id="WP_006273673.1">
    <property type="nucleotide sequence ID" value="NZ_GL883078.1"/>
</dbReference>
<feature type="modified residue" description="4-aspartylphosphate" evidence="1">
    <location>
        <position position="54"/>
    </location>
</feature>
<dbReference type="Proteomes" id="UP000006512">
    <property type="component" value="Unassembled WGS sequence"/>
</dbReference>
<dbReference type="Gene3D" id="2.40.50.1020">
    <property type="entry name" value="LytTr DNA-binding domain"/>
    <property type="match status" value="1"/>
</dbReference>
<dbReference type="InterPro" id="IPR046947">
    <property type="entry name" value="LytR-like"/>
</dbReference>
<reference evidence="5" key="1">
    <citation type="submission" date="2011-03" db="EMBL/GenBank/DDBJ databases">
        <title>Draft genome sequence of Brevundimonas diminuta.</title>
        <authorList>
            <person name="Brown P.J.B."/>
            <person name="Buechlein A."/>
            <person name="Hemmerich C."/>
            <person name="Brun Y.V."/>
        </authorList>
    </citation>
    <scope>NUCLEOTIDE SEQUENCE [LARGE SCALE GENOMIC DNA]</scope>
    <source>
        <strain evidence="5">C19</strain>
    </source>
</reference>
<dbReference type="InterPro" id="IPR007492">
    <property type="entry name" value="LytTR_DNA-bd_dom"/>
</dbReference>
<feature type="domain" description="Response regulatory" evidence="2">
    <location>
        <begin position="3"/>
        <end position="116"/>
    </location>
</feature>
<dbReference type="SMART" id="SM00448">
    <property type="entry name" value="REC"/>
    <property type="match status" value="1"/>
</dbReference>
<gene>
    <name evidence="4" type="ORF">ABI_28880</name>
</gene>
<keyword evidence="5" id="KW-1185">Reference proteome</keyword>
<dbReference type="OrthoDB" id="9786101at2"/>
<dbReference type="STRING" id="715226.ABI_28880"/>
<dbReference type="GO" id="GO:0003677">
    <property type="term" value="F:DNA binding"/>
    <property type="evidence" value="ECO:0007669"/>
    <property type="project" value="InterPro"/>
</dbReference>
<evidence type="ECO:0000256" key="1">
    <source>
        <dbReference type="PROSITE-ProRule" id="PRU00169"/>
    </source>
</evidence>
<evidence type="ECO:0000259" key="3">
    <source>
        <dbReference type="PROSITE" id="PS50930"/>
    </source>
</evidence>
<dbReference type="eggNOG" id="COG3279">
    <property type="taxonomic scope" value="Bacteria"/>
</dbReference>
<sequence length="243" mass="27394">MYRTLIVDDEPLARLRLRTLLEPESDFTIVGEAHHGEMAVAMIEAERPDVVFLDVQMPAMTGFEVIEAIGLRAMPTTVFCTAYDAFAVKAFEVQALDYLLKPFDDIRFGQVLARVRKTAEPQEKRLQQIMEIVQPLPRLIARSRGIVRVIGYDDIDWVAAAGDYAEVHTGGRAWLVNDSIAALTARLPEADFARIHRATIVRLDRIAEIRPGSHGDGVVRLHGGEDLRFSRRYRMALDAWLVL</sequence>
<dbReference type="GO" id="GO:0000156">
    <property type="term" value="F:phosphorelay response regulator activity"/>
    <property type="evidence" value="ECO:0007669"/>
    <property type="project" value="InterPro"/>
</dbReference>
<protein>
    <submittedName>
        <fullName evidence="4">Sensory transduction protein lytT</fullName>
    </submittedName>
</protein>
<evidence type="ECO:0000259" key="2">
    <source>
        <dbReference type="PROSITE" id="PS50110"/>
    </source>
</evidence>
<dbReference type="PANTHER" id="PTHR37299:SF1">
    <property type="entry name" value="STAGE 0 SPORULATION PROTEIN A HOMOLOG"/>
    <property type="match status" value="1"/>
</dbReference>
<dbReference type="Pfam" id="PF00072">
    <property type="entry name" value="Response_reg"/>
    <property type="match status" value="1"/>
</dbReference>